<evidence type="ECO:0000256" key="1">
    <source>
        <dbReference type="SAM" id="MobiDB-lite"/>
    </source>
</evidence>
<dbReference type="InterPro" id="IPR007218">
    <property type="entry name" value="DNA_pol_delta_4"/>
</dbReference>
<dbReference type="PANTHER" id="PTHR14303:SF0">
    <property type="entry name" value="DNA POLYMERASE DELTA SUBUNIT 4"/>
    <property type="match status" value="1"/>
</dbReference>
<accession>A0AAD4M1S2</accession>
<feature type="compositionally biased region" description="Basic and acidic residues" evidence="1">
    <location>
        <begin position="76"/>
        <end position="93"/>
    </location>
</feature>
<dbReference type="GO" id="GO:0006261">
    <property type="term" value="P:DNA-templated DNA replication"/>
    <property type="evidence" value="ECO:0007669"/>
    <property type="project" value="TreeGrafter"/>
</dbReference>
<dbReference type="Pfam" id="PF04081">
    <property type="entry name" value="DNA_pol_delta_4"/>
    <property type="match status" value="1"/>
</dbReference>
<evidence type="ECO:0000313" key="3">
    <source>
        <dbReference type="Proteomes" id="UP001203297"/>
    </source>
</evidence>
<dbReference type="AlphaFoldDB" id="A0AAD4M1S2"/>
<gene>
    <name evidence="2" type="ORF">B0F90DRAFT_1745378</name>
</gene>
<feature type="compositionally biased region" description="Polar residues" evidence="1">
    <location>
        <begin position="1"/>
        <end position="38"/>
    </location>
</feature>
<reference evidence="2" key="1">
    <citation type="journal article" date="2022" name="New Phytol.">
        <title>Evolutionary transition to the ectomycorrhizal habit in the genomes of a hyperdiverse lineage of mushroom-forming fungi.</title>
        <authorList>
            <person name="Looney B."/>
            <person name="Miyauchi S."/>
            <person name="Morin E."/>
            <person name="Drula E."/>
            <person name="Courty P.E."/>
            <person name="Kohler A."/>
            <person name="Kuo A."/>
            <person name="LaButti K."/>
            <person name="Pangilinan J."/>
            <person name="Lipzen A."/>
            <person name="Riley R."/>
            <person name="Andreopoulos W."/>
            <person name="He G."/>
            <person name="Johnson J."/>
            <person name="Nolan M."/>
            <person name="Tritt A."/>
            <person name="Barry K.W."/>
            <person name="Grigoriev I.V."/>
            <person name="Nagy L.G."/>
            <person name="Hibbett D."/>
            <person name="Henrissat B."/>
            <person name="Matheny P.B."/>
            <person name="Labbe J."/>
            <person name="Martin F.M."/>
        </authorList>
    </citation>
    <scope>NUCLEOTIDE SEQUENCE</scope>
    <source>
        <strain evidence="2">BPL690</strain>
    </source>
</reference>
<keyword evidence="3" id="KW-1185">Reference proteome</keyword>
<proteinExistence type="predicted"/>
<comment type="caution">
    <text evidence="2">The sequence shown here is derived from an EMBL/GenBank/DDBJ whole genome shotgun (WGS) entry which is preliminary data.</text>
</comment>
<dbReference type="PANTHER" id="PTHR14303">
    <property type="entry name" value="DNA POLYMERASE DELTA SUBUNIT 4"/>
    <property type="match status" value="1"/>
</dbReference>
<dbReference type="GO" id="GO:0003887">
    <property type="term" value="F:DNA-directed DNA polymerase activity"/>
    <property type="evidence" value="ECO:0007669"/>
    <property type="project" value="TreeGrafter"/>
</dbReference>
<feature type="region of interest" description="Disordered" evidence="1">
    <location>
        <begin position="1"/>
        <end position="93"/>
    </location>
</feature>
<dbReference type="GO" id="GO:0043625">
    <property type="term" value="C:delta DNA polymerase complex"/>
    <property type="evidence" value="ECO:0007669"/>
    <property type="project" value="TreeGrafter"/>
</dbReference>
<name>A0AAD4M1S2_9AGAM</name>
<dbReference type="GO" id="GO:0000731">
    <property type="term" value="P:DNA synthesis involved in DNA repair"/>
    <property type="evidence" value="ECO:0007669"/>
    <property type="project" value="InterPro"/>
</dbReference>
<dbReference type="EMBL" id="WTXG01000047">
    <property type="protein sequence ID" value="KAI0296546.1"/>
    <property type="molecule type" value="Genomic_DNA"/>
</dbReference>
<protein>
    <submittedName>
        <fullName evidence="2">DNA polymerase delta, subunit 4-domain-containing protein</fullName>
    </submittedName>
</protein>
<dbReference type="Proteomes" id="UP001203297">
    <property type="component" value="Unassembled WGS sequence"/>
</dbReference>
<sequence>MAPQRSSSVRAQEPKSSGSLRQGILSFTSVKRSGSSIAKDSVKGKASTRPAEPIAVTSIRVGGKRKYEPDLEPELENERGEETTEVAERERLDLGDPRWNKAFGWAREKMGDIQPVHAEGQSPVHHILRVFDLSYEYGPCIGVTRLERWERAEALGLDPPAEVREILVTKEGHEDQRLIQNVLYEEV</sequence>
<evidence type="ECO:0000313" key="2">
    <source>
        <dbReference type="EMBL" id="KAI0296546.1"/>
    </source>
</evidence>
<organism evidence="2 3">
    <name type="scientific">Multifurca ochricompacta</name>
    <dbReference type="NCBI Taxonomy" id="376703"/>
    <lineage>
        <taxon>Eukaryota</taxon>
        <taxon>Fungi</taxon>
        <taxon>Dikarya</taxon>
        <taxon>Basidiomycota</taxon>
        <taxon>Agaricomycotina</taxon>
        <taxon>Agaricomycetes</taxon>
        <taxon>Russulales</taxon>
        <taxon>Russulaceae</taxon>
        <taxon>Multifurca</taxon>
    </lineage>
</organism>